<accession>A0ABV3RWE3</accession>
<evidence type="ECO:0000256" key="1">
    <source>
        <dbReference type="ARBA" id="ARBA00006484"/>
    </source>
</evidence>
<reference evidence="3 4" key="1">
    <citation type="submission" date="2024-02" db="EMBL/GenBank/DDBJ databases">
        <title>New especies of Spiribacter isolated from saline water.</title>
        <authorList>
            <person name="Leon M.J."/>
            <person name="De La Haba R."/>
            <person name="Sanchez-Porro C."/>
            <person name="Ventosa A."/>
        </authorList>
    </citation>
    <scope>NUCLEOTIDE SEQUENCE [LARGE SCALE GENOMIC DNA]</scope>
    <source>
        <strain evidence="4">ag22IC6-196</strain>
    </source>
</reference>
<dbReference type="InterPro" id="IPR036291">
    <property type="entry name" value="NAD(P)-bd_dom_sf"/>
</dbReference>
<dbReference type="Proteomes" id="UP001556636">
    <property type="component" value="Unassembled WGS sequence"/>
</dbReference>
<evidence type="ECO:0000256" key="2">
    <source>
        <dbReference type="ARBA" id="ARBA00023002"/>
    </source>
</evidence>
<dbReference type="CDD" id="cd05233">
    <property type="entry name" value="SDR_c"/>
    <property type="match status" value="1"/>
</dbReference>
<dbReference type="GO" id="GO:0016491">
    <property type="term" value="F:oxidoreductase activity"/>
    <property type="evidence" value="ECO:0007669"/>
    <property type="project" value="UniProtKB-KW"/>
</dbReference>
<dbReference type="PANTHER" id="PTHR44196">
    <property type="entry name" value="DEHYDROGENASE/REDUCTASE SDR FAMILY MEMBER 7B"/>
    <property type="match status" value="1"/>
</dbReference>
<organism evidence="3 4">
    <name type="scientific">Spiribacter roseus</name>
    <dbReference type="NCBI Taxonomy" id="1855875"/>
    <lineage>
        <taxon>Bacteria</taxon>
        <taxon>Pseudomonadati</taxon>
        <taxon>Pseudomonadota</taxon>
        <taxon>Gammaproteobacteria</taxon>
        <taxon>Chromatiales</taxon>
        <taxon>Ectothiorhodospiraceae</taxon>
        <taxon>Spiribacter</taxon>
    </lineage>
</organism>
<sequence length="253" mass="26333">MATDVAVITGAGSGIGAALAVELADRGLSVALIGRRRDALERTCASLPEGATGFVLPGDIAIRDDRQRLITKLGERLEPTGARLRYLVHNAGVGEPATGIEGIDPDDLAQALAVNVTAPLALTQGLLPLLRAAYPSRVLMVGAGIADRPQPGTGSYGISKKALARLFEQLTMEFARSAVTEPDVALFQPGLVDTPGIRTHLEAARRCGLPHVDYLDQALAAGQSRSAEAVAGAMAEALIDISTEHFAGAFLRP</sequence>
<dbReference type="Gene3D" id="3.40.50.720">
    <property type="entry name" value="NAD(P)-binding Rossmann-like Domain"/>
    <property type="match status" value="1"/>
</dbReference>
<dbReference type="InterPro" id="IPR002347">
    <property type="entry name" value="SDR_fam"/>
</dbReference>
<name>A0ABV3RWE3_9GAMM</name>
<proteinExistence type="inferred from homology"/>
<keyword evidence="4" id="KW-1185">Reference proteome</keyword>
<protein>
    <submittedName>
        <fullName evidence="3">SDR family oxidoreductase</fullName>
        <ecNumber evidence="3">1.-.-.-</ecNumber>
    </submittedName>
</protein>
<dbReference type="SUPFAM" id="SSF51735">
    <property type="entry name" value="NAD(P)-binding Rossmann-fold domains"/>
    <property type="match status" value="1"/>
</dbReference>
<comment type="caution">
    <text evidence="3">The sequence shown here is derived from an EMBL/GenBank/DDBJ whole genome shotgun (WGS) entry which is preliminary data.</text>
</comment>
<keyword evidence="2 3" id="KW-0560">Oxidoreductase</keyword>
<dbReference type="PANTHER" id="PTHR44196:SF1">
    <property type="entry name" value="DEHYDROGENASE_REDUCTASE SDR FAMILY MEMBER 7B"/>
    <property type="match status" value="1"/>
</dbReference>
<evidence type="ECO:0000313" key="3">
    <source>
        <dbReference type="EMBL" id="MEX0372480.1"/>
    </source>
</evidence>
<gene>
    <name evidence="3" type="ORF">V6X51_03405</name>
</gene>
<dbReference type="PRINTS" id="PR00081">
    <property type="entry name" value="GDHRDH"/>
</dbReference>
<dbReference type="Pfam" id="PF00106">
    <property type="entry name" value="adh_short"/>
    <property type="match status" value="1"/>
</dbReference>
<dbReference type="EMBL" id="JBAKFG010000001">
    <property type="protein sequence ID" value="MEX0372480.1"/>
    <property type="molecule type" value="Genomic_DNA"/>
</dbReference>
<evidence type="ECO:0000313" key="4">
    <source>
        <dbReference type="Proteomes" id="UP001556636"/>
    </source>
</evidence>
<dbReference type="EC" id="1.-.-.-" evidence="3"/>
<dbReference type="RefSeq" id="WP_367951151.1">
    <property type="nucleotide sequence ID" value="NZ_JBAKFG010000001.1"/>
</dbReference>
<comment type="similarity">
    <text evidence="1">Belongs to the short-chain dehydrogenases/reductases (SDR) family.</text>
</comment>